<evidence type="ECO:0000313" key="2">
    <source>
        <dbReference type="EMBL" id="JAS12453.1"/>
    </source>
</evidence>
<dbReference type="AlphaFoldDB" id="A0A1B6CGF2"/>
<dbReference type="EMBL" id="GEDC01024845">
    <property type="protein sequence ID" value="JAS12453.1"/>
    <property type="molecule type" value="Transcribed_RNA"/>
</dbReference>
<organism evidence="2">
    <name type="scientific">Clastoptera arizonana</name>
    <name type="common">Arizona spittle bug</name>
    <dbReference type="NCBI Taxonomy" id="38151"/>
    <lineage>
        <taxon>Eukaryota</taxon>
        <taxon>Metazoa</taxon>
        <taxon>Ecdysozoa</taxon>
        <taxon>Arthropoda</taxon>
        <taxon>Hexapoda</taxon>
        <taxon>Insecta</taxon>
        <taxon>Pterygota</taxon>
        <taxon>Neoptera</taxon>
        <taxon>Paraneoptera</taxon>
        <taxon>Hemiptera</taxon>
        <taxon>Auchenorrhyncha</taxon>
        <taxon>Cercopoidea</taxon>
        <taxon>Clastopteridae</taxon>
        <taxon>Clastoptera</taxon>
    </lineage>
</organism>
<sequence length="178" mass="20799">MKFLIVLLSSILLGCSWCDGAFISKNDLKISNEILNLDKFDDNIVFIYIEHKKEDTGKLKSEMDGFLIGLQGYVRLVKANVTEYIEKSFALKKQGSPYSIQYKLDREEFIRKMEWGEKEIKSFDEIRSKIQDTWKELLGLLESIDPKRFKLFECFLRDSNPVYDSPSESLSYHALEDD</sequence>
<reference evidence="2" key="1">
    <citation type="submission" date="2015-12" db="EMBL/GenBank/DDBJ databases">
        <title>De novo transcriptome assembly of four potential Pierce s Disease insect vectors from Arizona vineyards.</title>
        <authorList>
            <person name="Tassone E.E."/>
        </authorList>
    </citation>
    <scope>NUCLEOTIDE SEQUENCE</scope>
</reference>
<name>A0A1B6CGF2_9HEMI</name>
<feature type="signal peptide" evidence="1">
    <location>
        <begin position="1"/>
        <end position="18"/>
    </location>
</feature>
<protein>
    <submittedName>
        <fullName evidence="2">Uncharacterized protein</fullName>
    </submittedName>
</protein>
<proteinExistence type="predicted"/>
<accession>A0A1B6CGF2</accession>
<evidence type="ECO:0000256" key="1">
    <source>
        <dbReference type="SAM" id="SignalP"/>
    </source>
</evidence>
<feature type="chain" id="PRO_5008580364" evidence="1">
    <location>
        <begin position="19"/>
        <end position="178"/>
    </location>
</feature>
<gene>
    <name evidence="2" type="ORF">g.5835</name>
</gene>
<dbReference type="PROSITE" id="PS51257">
    <property type="entry name" value="PROKAR_LIPOPROTEIN"/>
    <property type="match status" value="1"/>
</dbReference>
<keyword evidence="1" id="KW-0732">Signal</keyword>